<evidence type="ECO:0000313" key="3">
    <source>
        <dbReference type="EMBL" id="RKO89265.1"/>
    </source>
</evidence>
<dbReference type="InterPro" id="IPR011047">
    <property type="entry name" value="Quinoprotein_ADH-like_sf"/>
</dbReference>
<feature type="domain" description="Pyrrolo-quinoline quinone repeat" evidence="2">
    <location>
        <begin position="95"/>
        <end position="285"/>
    </location>
</feature>
<reference evidence="4" key="1">
    <citation type="journal article" date="2018" name="Nat. Microbiol.">
        <title>Leveraging single-cell genomics to expand the fungal tree of life.</title>
        <authorList>
            <person name="Ahrendt S.R."/>
            <person name="Quandt C.A."/>
            <person name="Ciobanu D."/>
            <person name="Clum A."/>
            <person name="Salamov A."/>
            <person name="Andreopoulos B."/>
            <person name="Cheng J.F."/>
            <person name="Woyke T."/>
            <person name="Pelin A."/>
            <person name="Henrissat B."/>
            <person name="Reynolds N.K."/>
            <person name="Benny G.L."/>
            <person name="Smith M.E."/>
            <person name="James T.Y."/>
            <person name="Grigoriev I.V."/>
        </authorList>
    </citation>
    <scope>NUCLEOTIDE SEQUENCE [LARGE SCALE GENOMIC DNA]</scope>
</reference>
<organism evidence="3 4">
    <name type="scientific">Blyttiomyces helicus</name>
    <dbReference type="NCBI Taxonomy" id="388810"/>
    <lineage>
        <taxon>Eukaryota</taxon>
        <taxon>Fungi</taxon>
        <taxon>Fungi incertae sedis</taxon>
        <taxon>Chytridiomycota</taxon>
        <taxon>Chytridiomycota incertae sedis</taxon>
        <taxon>Chytridiomycetes</taxon>
        <taxon>Chytridiomycetes incertae sedis</taxon>
        <taxon>Blyttiomyces</taxon>
    </lineage>
</organism>
<evidence type="ECO:0000313" key="4">
    <source>
        <dbReference type="Proteomes" id="UP000269721"/>
    </source>
</evidence>
<dbReference type="AlphaFoldDB" id="A0A4P9WC97"/>
<feature type="compositionally biased region" description="Low complexity" evidence="1">
    <location>
        <begin position="48"/>
        <end position="57"/>
    </location>
</feature>
<feature type="compositionally biased region" description="Low complexity" evidence="1">
    <location>
        <begin position="26"/>
        <end position="39"/>
    </location>
</feature>
<evidence type="ECO:0000259" key="2">
    <source>
        <dbReference type="Pfam" id="PF13360"/>
    </source>
</evidence>
<dbReference type="PANTHER" id="PTHR24216:SF65">
    <property type="entry name" value="PAXILLIN-LIKE PROTEIN 1"/>
    <property type="match status" value="1"/>
</dbReference>
<accession>A0A4P9WC97</accession>
<dbReference type="InterPro" id="IPR015943">
    <property type="entry name" value="WD40/YVTN_repeat-like_dom_sf"/>
</dbReference>
<feature type="region of interest" description="Disordered" evidence="1">
    <location>
        <begin position="660"/>
        <end position="691"/>
    </location>
</feature>
<protein>
    <recommendedName>
        <fullName evidence="2">Pyrrolo-quinoline quinone repeat domain-containing protein</fullName>
    </recommendedName>
</protein>
<name>A0A4P9WC97_9FUNG</name>
<feature type="region of interest" description="Disordered" evidence="1">
    <location>
        <begin position="1"/>
        <end position="84"/>
    </location>
</feature>
<dbReference type="SUPFAM" id="SSF50998">
    <property type="entry name" value="Quinoprotein alcohol dehydrogenase-like"/>
    <property type="match status" value="1"/>
</dbReference>
<evidence type="ECO:0000256" key="1">
    <source>
        <dbReference type="SAM" id="MobiDB-lite"/>
    </source>
</evidence>
<dbReference type="Pfam" id="PF13360">
    <property type="entry name" value="PQQ_2"/>
    <property type="match status" value="1"/>
</dbReference>
<dbReference type="Gene3D" id="2.130.10.10">
    <property type="entry name" value="YVTN repeat-like/Quinoprotein amine dehydrogenase"/>
    <property type="match status" value="2"/>
</dbReference>
<dbReference type="InterPro" id="IPR002372">
    <property type="entry name" value="PQQ_rpt_dom"/>
</dbReference>
<dbReference type="InterPro" id="IPR018391">
    <property type="entry name" value="PQQ_b-propeller_rpt"/>
</dbReference>
<feature type="region of interest" description="Disordered" evidence="1">
    <location>
        <begin position="587"/>
        <end position="642"/>
    </location>
</feature>
<dbReference type="Proteomes" id="UP000269721">
    <property type="component" value="Unassembled WGS sequence"/>
</dbReference>
<sequence>MLSQDNSDELPPYSLTDDNQPPPAFPSSSTTASAPPVFAFFDTPSLVHPPSHTTATAPPLPRPSPPRTTPTAPPFPHPTTPATPSHHDLLFLATGGTVHAVSKLRGATVWSHTLGTVTPLGRASSYQGLCSLLPSTDGTSLFCGFAGELVVLDSMLGAVKTSRKMHSDRLDISLAYVPGGAAATASTRAERDIEATMGVFTYVGSGTCIRAVDSETGVTVWTCYLAIPVGDDPLGLDRIAAAPSLLYEDGILYCAALGCVMAVDAMTGVQVWWRSFLLPRDTGRVRKRAFQYHEVTLATCATSNGFNYHEGQGRDARYGVSKRAERTFVAGTSGRTFVINELGEEYQKHRKYLPQVEFSVQDGALNVRGTWNARLMHINPVQSSNSHVCVSPAGGNLVFAACNEFLHLISTRTSKIVWSSQLATNNIQQLTVLRPIIPDAASESPLSLPPSPDDILIVLLSNITLHAVSPSDPTRDLWTVAFSSHSNASIHTDLAVLNSHILVTSIGKVRAFDMRGNKLWTRKFYVHGSNPVTLAVPLAGQGAAPGHGWNRSAPIALSLPWKRVREFAVEEEVAELWARSGMRSGAGEREHTLTIPGPSESPPCSLCPKSSADNIDGLAPPYSLTDDTPPHPASPSFPFSSTTPSAPPAFAFFDPLSLDPSAPSTRPTAPPLLPPYRSRTTTTPLFPPSTSAPPGPHSLLFLATGGTVHAVSNLTGASVWSRTLGPLVPLGRASSNQGLCSLLPSTDGILLGVTVWTCYLAIPVGNDALGQDMIAAAPSLLYEDGILYCAALGYHEVTLATCATNNGFLYNDGEGRHFYYGESKSGYRTFVAETGGWTFVIDEHGEDIRKHRKYLPQLPVGWGSDEAEFRFANCERGLKLDDGPVELCGDPVCDVGGHYEGSLRREAAGSRPVADLIALGQAWRGRGGTRARCLRLNPQNQRHKNHSHFFPVSKPHLLAPTA</sequence>
<gene>
    <name evidence="3" type="ORF">BDK51DRAFT_40577</name>
</gene>
<feature type="compositionally biased region" description="Pro residues" evidence="1">
    <location>
        <begin position="58"/>
        <end position="81"/>
    </location>
</feature>
<keyword evidence="4" id="KW-1185">Reference proteome</keyword>
<dbReference type="SMART" id="SM00564">
    <property type="entry name" value="PQQ"/>
    <property type="match status" value="6"/>
</dbReference>
<dbReference type="PANTHER" id="PTHR24216">
    <property type="entry name" value="PAXILLIN-RELATED"/>
    <property type="match status" value="1"/>
</dbReference>
<dbReference type="EMBL" id="KZ996195">
    <property type="protein sequence ID" value="RKO89265.1"/>
    <property type="molecule type" value="Genomic_DNA"/>
</dbReference>
<proteinExistence type="predicted"/>